<accession>A0AAQ1RVB3</accession>
<proteinExistence type="predicted"/>
<dbReference type="EMBL" id="FQVY01000001">
    <property type="protein sequence ID" value="SHF82216.1"/>
    <property type="molecule type" value="Genomic_DNA"/>
</dbReference>
<comment type="caution">
    <text evidence="2">The sequence shown here is derived from an EMBL/GenBank/DDBJ whole genome shotgun (WGS) entry which is preliminary data.</text>
</comment>
<keyword evidence="1" id="KW-1133">Transmembrane helix</keyword>
<name>A0AAQ1RVB3_9FIRM</name>
<dbReference type="AlphaFoldDB" id="A0AAQ1RVB3"/>
<gene>
    <name evidence="2" type="ORF">SAMN05444424_0806</name>
</gene>
<evidence type="ECO:0000313" key="3">
    <source>
        <dbReference type="Proteomes" id="UP000184089"/>
    </source>
</evidence>
<organism evidence="2 3">
    <name type="scientific">Bittarella massiliensis</name>
    <name type="common">ex Durand et al. 2017</name>
    <dbReference type="NCBI Taxonomy" id="1720313"/>
    <lineage>
        <taxon>Bacteria</taxon>
        <taxon>Bacillati</taxon>
        <taxon>Bacillota</taxon>
        <taxon>Clostridia</taxon>
        <taxon>Eubacteriales</taxon>
        <taxon>Oscillospiraceae</taxon>
        <taxon>Bittarella (ex Durand et al. 2017)</taxon>
    </lineage>
</organism>
<protein>
    <submittedName>
        <fullName evidence="2">Uncharacterized protein</fullName>
    </submittedName>
</protein>
<feature type="transmembrane region" description="Helical" evidence="1">
    <location>
        <begin position="199"/>
        <end position="220"/>
    </location>
</feature>
<sequence length="314" mass="34458">MGMKRLGKALAAALAFWLALALSGWAGPALARRVESSPRLLALYASGGEFEQNPYFSEESQARFGVPLDLLSPLGLAPPVSQAELCRQYAQRAEEMAYLLCQNQPYLEYLRGEGTGLAGLAEYCQRVAQLPDNLTYACRYLLFLLWVLFLHLLLRNRPALYFGMGLLCLLATGFKLSGNLLAAALLGSPAALHGVAEGAVPPLLEAMLTFLIFDITLLSLEQSRLGRKLAPLYRDLPALQTLIATLSAAPAAPALYRSRVERSLPHFAAYAKQNRSRRAKALRLQRAVEALAGPHTNQSFIRDLVRLQTLLPNR</sequence>
<feature type="transmembrane region" description="Helical" evidence="1">
    <location>
        <begin position="134"/>
        <end position="154"/>
    </location>
</feature>
<evidence type="ECO:0000313" key="2">
    <source>
        <dbReference type="EMBL" id="SHF82216.1"/>
    </source>
</evidence>
<reference evidence="3" key="1">
    <citation type="submission" date="2016-11" db="EMBL/GenBank/DDBJ databases">
        <authorList>
            <person name="Jaros S."/>
            <person name="Januszkiewicz K."/>
            <person name="Wedrychowicz H."/>
        </authorList>
    </citation>
    <scope>NUCLEOTIDE SEQUENCE [LARGE SCALE GENOMIC DNA]</scope>
    <source>
        <strain evidence="3">DSM 4029</strain>
    </source>
</reference>
<dbReference type="Proteomes" id="UP000184089">
    <property type="component" value="Unassembled WGS sequence"/>
</dbReference>
<feature type="transmembrane region" description="Helical" evidence="1">
    <location>
        <begin position="166"/>
        <end position="187"/>
    </location>
</feature>
<keyword evidence="1" id="KW-0472">Membrane</keyword>
<keyword evidence="1" id="KW-0812">Transmembrane</keyword>
<evidence type="ECO:0000256" key="1">
    <source>
        <dbReference type="SAM" id="Phobius"/>
    </source>
</evidence>